<keyword evidence="1" id="KW-0677">Repeat</keyword>
<evidence type="ECO:0000313" key="2">
    <source>
        <dbReference type="EMBL" id="CAD1838657.1"/>
    </source>
</evidence>
<sequence length="109" mass="12068">MKKAYFGLKNLLEKTEHDVAKGKLCLAVEDFKEALAFDPNQSAHNVHLYLGLCKPLVKLGRGKDALDSCAEALNIDGELVEAILVEPFFAILVVLLRNCMELENPLLCI</sequence>
<dbReference type="SUPFAM" id="SSF48452">
    <property type="entry name" value="TPR-like"/>
    <property type="match status" value="1"/>
</dbReference>
<dbReference type="PANTHER" id="PTHR45188">
    <property type="entry name" value="DNAJ PROTEIN P58IPK HOMOLOG"/>
    <property type="match status" value="1"/>
</dbReference>
<organism evidence="2">
    <name type="scientific">Ananas comosus var. bracteatus</name>
    <name type="common">red pineapple</name>
    <dbReference type="NCBI Taxonomy" id="296719"/>
    <lineage>
        <taxon>Eukaryota</taxon>
        <taxon>Viridiplantae</taxon>
        <taxon>Streptophyta</taxon>
        <taxon>Embryophyta</taxon>
        <taxon>Tracheophyta</taxon>
        <taxon>Spermatophyta</taxon>
        <taxon>Magnoliopsida</taxon>
        <taxon>Liliopsida</taxon>
        <taxon>Poales</taxon>
        <taxon>Bromeliaceae</taxon>
        <taxon>Bromelioideae</taxon>
        <taxon>Ananas</taxon>
    </lineage>
</organism>
<proteinExistence type="predicted"/>
<dbReference type="PANTHER" id="PTHR45188:SF2">
    <property type="entry name" value="DNAJ HOMOLOG SUBFAMILY C MEMBER 7"/>
    <property type="match status" value="1"/>
</dbReference>
<gene>
    <name evidence="2" type="ORF">CB5_LOCUS21868</name>
</gene>
<dbReference type="AlphaFoldDB" id="A0A6V7Q6W1"/>
<evidence type="ECO:0000256" key="1">
    <source>
        <dbReference type="ARBA" id="ARBA00022737"/>
    </source>
</evidence>
<dbReference type="EMBL" id="LR862133">
    <property type="protein sequence ID" value="CAD1838657.1"/>
    <property type="molecule type" value="Genomic_DNA"/>
</dbReference>
<protein>
    <submittedName>
        <fullName evidence="2">Uncharacterized protein</fullName>
    </submittedName>
</protein>
<dbReference type="Gene3D" id="1.25.40.10">
    <property type="entry name" value="Tetratricopeptide repeat domain"/>
    <property type="match status" value="1"/>
</dbReference>
<reference evidence="2" key="1">
    <citation type="submission" date="2020-07" db="EMBL/GenBank/DDBJ databases">
        <authorList>
            <person name="Lin J."/>
        </authorList>
    </citation>
    <scope>NUCLEOTIDE SEQUENCE</scope>
</reference>
<accession>A0A6V7Q6W1</accession>
<dbReference type="GO" id="GO:0005788">
    <property type="term" value="C:endoplasmic reticulum lumen"/>
    <property type="evidence" value="ECO:0007669"/>
    <property type="project" value="TreeGrafter"/>
</dbReference>
<name>A0A6V7Q6W1_ANACO</name>
<dbReference type="InterPro" id="IPR011990">
    <property type="entry name" value="TPR-like_helical_dom_sf"/>
</dbReference>